<dbReference type="PIRSF" id="PIRSF006091">
    <property type="entry name" value="E_trnsport_RnfG"/>
    <property type="match status" value="1"/>
</dbReference>
<feature type="modified residue" description="FMN phosphoryl threonine" evidence="6">
    <location>
        <position position="172"/>
    </location>
</feature>
<evidence type="ECO:0000259" key="7">
    <source>
        <dbReference type="SMART" id="SM00900"/>
    </source>
</evidence>
<keyword evidence="6" id="KW-1133">Transmembrane helix</keyword>
<dbReference type="SMART" id="SM00900">
    <property type="entry name" value="FMN_bind"/>
    <property type="match status" value="1"/>
</dbReference>
<dbReference type="Proteomes" id="UP000321612">
    <property type="component" value="Unassembled WGS sequence"/>
</dbReference>
<comment type="similarity">
    <text evidence="6">Belongs to the RnfG family.</text>
</comment>
<dbReference type="RefSeq" id="WP_130830347.1">
    <property type="nucleotide sequence ID" value="NZ_SDIK01000012.1"/>
</dbReference>
<comment type="caution">
    <text evidence="8">The sequence shown here is derived from an EMBL/GenBank/DDBJ whole genome shotgun (WGS) entry which is preliminary data.</text>
</comment>
<evidence type="ECO:0000256" key="2">
    <source>
        <dbReference type="ARBA" id="ARBA00022553"/>
    </source>
</evidence>
<dbReference type="EMBL" id="SDIK01000012">
    <property type="protein sequence ID" value="TXJ63058.1"/>
    <property type="molecule type" value="Genomic_DNA"/>
</dbReference>
<dbReference type="OrthoDB" id="9794010at2"/>
<dbReference type="PANTHER" id="PTHR36118:SF1">
    <property type="entry name" value="ION-TRANSLOCATING OXIDOREDUCTASE COMPLEX SUBUNIT G"/>
    <property type="match status" value="1"/>
</dbReference>
<dbReference type="AlphaFoldDB" id="A0A5C8GMI7"/>
<dbReference type="InterPro" id="IPR007329">
    <property type="entry name" value="FMN-bd"/>
</dbReference>
<comment type="subcellular location">
    <subcellularLocation>
        <location evidence="6">Cell membrane</location>
        <topology evidence="6">Single-pass membrane protein</topology>
    </subcellularLocation>
</comment>
<protein>
    <recommendedName>
        <fullName evidence="6">Ion-translocating oxidoreductase complex subunit G</fullName>
        <ecNumber evidence="6">7.-.-.-</ecNumber>
    </recommendedName>
    <alternativeName>
        <fullName evidence="6">Rnf electron transport complex subunit G</fullName>
    </alternativeName>
</protein>
<dbReference type="Pfam" id="PF04205">
    <property type="entry name" value="FMN_bind"/>
    <property type="match status" value="1"/>
</dbReference>
<dbReference type="HAMAP" id="MF_00479">
    <property type="entry name" value="RsxG_RnfG"/>
    <property type="match status" value="1"/>
</dbReference>
<sequence>MKKLESSLTNMVVVLVAAALLMGGVLAYINELTKDTIAAQAEKNLTDGITLVMGGGQLNVTSTDTVKQTIKGKETAFVVHHVANAGKSLGAAVESITQGFGGDLKVLVGFDPEGNILGYTVLTSTETPGLGAKADKWFQKDGKGCVIGKNPSKKPLTVRKDGGEIDAITASTITSRAFLSAINHAYEAYMKK</sequence>
<keyword evidence="2 6" id="KW-0597">Phosphoprotein</keyword>
<evidence type="ECO:0000313" key="8">
    <source>
        <dbReference type="EMBL" id="TXJ63058.1"/>
    </source>
</evidence>
<keyword evidence="1 6" id="KW-0813">Transport</keyword>
<comment type="function">
    <text evidence="6">Part of a membrane-bound complex that couples electron transfer with translocation of ions across the membrane.</text>
</comment>
<keyword evidence="6" id="KW-0472">Membrane</keyword>
<dbReference type="PANTHER" id="PTHR36118">
    <property type="entry name" value="ION-TRANSLOCATING OXIDOREDUCTASE COMPLEX SUBUNIT G"/>
    <property type="match status" value="1"/>
</dbReference>
<evidence type="ECO:0000256" key="6">
    <source>
        <dbReference type="HAMAP-Rule" id="MF_00479"/>
    </source>
</evidence>
<dbReference type="InterPro" id="IPR010209">
    <property type="entry name" value="Ion_transpt_RnfG/RsxG"/>
</dbReference>
<gene>
    <name evidence="6" type="primary">rnfG</name>
    <name evidence="8" type="ORF">ETF27_01840</name>
</gene>
<proteinExistence type="inferred from homology"/>
<name>A0A5C8GMI7_9BACT</name>
<organism evidence="8 9">
    <name type="scientific">Prevotella brunnea</name>
    <dbReference type="NCBI Taxonomy" id="2508867"/>
    <lineage>
        <taxon>Bacteria</taxon>
        <taxon>Pseudomonadati</taxon>
        <taxon>Bacteroidota</taxon>
        <taxon>Bacteroidia</taxon>
        <taxon>Bacteroidales</taxon>
        <taxon>Prevotellaceae</taxon>
        <taxon>Prevotella</taxon>
    </lineage>
</organism>
<keyword evidence="9" id="KW-1185">Reference proteome</keyword>
<dbReference type="GO" id="GO:0009055">
    <property type="term" value="F:electron transfer activity"/>
    <property type="evidence" value="ECO:0007669"/>
    <property type="project" value="InterPro"/>
</dbReference>
<dbReference type="EC" id="7.-.-.-" evidence="6"/>
<keyword evidence="6" id="KW-1278">Translocase</keyword>
<keyword evidence="6" id="KW-0812">Transmembrane</keyword>
<dbReference type="GO" id="GO:0022900">
    <property type="term" value="P:electron transport chain"/>
    <property type="evidence" value="ECO:0007669"/>
    <property type="project" value="UniProtKB-UniRule"/>
</dbReference>
<keyword evidence="5 6" id="KW-0249">Electron transport</keyword>
<accession>A0A5C8GMI7</accession>
<dbReference type="GO" id="GO:0010181">
    <property type="term" value="F:FMN binding"/>
    <property type="evidence" value="ECO:0007669"/>
    <property type="project" value="InterPro"/>
</dbReference>
<evidence type="ECO:0000256" key="5">
    <source>
        <dbReference type="ARBA" id="ARBA00022982"/>
    </source>
</evidence>
<keyword evidence="4 6" id="KW-0288">FMN</keyword>
<keyword evidence="3 6" id="KW-0285">Flavoprotein</keyword>
<comment type="subunit">
    <text evidence="6">The complex is composed of six subunits: RnfA, RnfB, RnfC, RnfD, RnfE and RnfG.</text>
</comment>
<feature type="domain" description="FMN-binding" evidence="7">
    <location>
        <begin position="99"/>
        <end position="189"/>
    </location>
</feature>
<comment type="cofactor">
    <cofactor evidence="6">
        <name>FMN</name>
        <dbReference type="ChEBI" id="CHEBI:58210"/>
    </cofactor>
</comment>
<evidence type="ECO:0000256" key="4">
    <source>
        <dbReference type="ARBA" id="ARBA00022643"/>
    </source>
</evidence>
<evidence type="ECO:0000313" key="9">
    <source>
        <dbReference type="Proteomes" id="UP000321612"/>
    </source>
</evidence>
<dbReference type="GO" id="GO:0005886">
    <property type="term" value="C:plasma membrane"/>
    <property type="evidence" value="ECO:0007669"/>
    <property type="project" value="UniProtKB-SubCell"/>
</dbReference>
<evidence type="ECO:0000256" key="3">
    <source>
        <dbReference type="ARBA" id="ARBA00022630"/>
    </source>
</evidence>
<keyword evidence="6" id="KW-1003">Cell membrane</keyword>
<evidence type="ECO:0000256" key="1">
    <source>
        <dbReference type="ARBA" id="ARBA00022448"/>
    </source>
</evidence>
<reference evidence="9" key="1">
    <citation type="submission" date="2019-05" db="EMBL/GenBank/DDBJ databases">
        <title>Prevotella brunnea sp. nov., isolated from a wound of a patient.</title>
        <authorList>
            <person name="Buhl M."/>
        </authorList>
    </citation>
    <scope>NUCLEOTIDE SEQUENCE [LARGE SCALE GENOMIC DNA]</scope>
    <source>
        <strain evidence="9">A2672</strain>
    </source>
</reference>
<dbReference type="NCBIfam" id="TIGR01947">
    <property type="entry name" value="rnfG"/>
    <property type="match status" value="1"/>
</dbReference>